<comment type="caution">
    <text evidence="2">The sequence shown here is derived from an EMBL/GenBank/DDBJ whole genome shotgun (WGS) entry which is preliminary data.</text>
</comment>
<dbReference type="OrthoDB" id="9773047at2"/>
<dbReference type="PATRIC" id="fig|1158610.3.peg.702"/>
<dbReference type="SUPFAM" id="SSF56601">
    <property type="entry name" value="beta-lactamase/transpeptidase-like"/>
    <property type="match status" value="1"/>
</dbReference>
<dbReference type="AlphaFoldDB" id="R3WZL1"/>
<accession>R3WZL1</accession>
<organism evidence="2 3">
    <name type="scientific">Enterococcus phoeniculicola ATCC BAA-412</name>
    <dbReference type="NCBI Taxonomy" id="1158610"/>
    <lineage>
        <taxon>Bacteria</taxon>
        <taxon>Bacillati</taxon>
        <taxon>Bacillota</taxon>
        <taxon>Bacilli</taxon>
        <taxon>Lactobacillales</taxon>
        <taxon>Enterococcaceae</taxon>
        <taxon>Enterococcus</taxon>
    </lineage>
</organism>
<proteinExistence type="predicted"/>
<dbReference type="InterPro" id="IPR050789">
    <property type="entry name" value="Diverse_Enzym_Activities"/>
</dbReference>
<dbReference type="eggNOG" id="COG1680">
    <property type="taxonomic scope" value="Bacteria"/>
</dbReference>
<feature type="domain" description="Beta-lactamase-related" evidence="1">
    <location>
        <begin position="23"/>
        <end position="302"/>
    </location>
</feature>
<keyword evidence="3" id="KW-1185">Reference proteome</keyword>
<dbReference type="HOGENOM" id="CLU_030169_1_0_9"/>
<dbReference type="EMBL" id="AJAT01000009">
    <property type="protein sequence ID" value="EOL47195.1"/>
    <property type="molecule type" value="Genomic_DNA"/>
</dbReference>
<dbReference type="Pfam" id="PF00144">
    <property type="entry name" value="Beta-lactamase"/>
    <property type="match status" value="1"/>
</dbReference>
<dbReference type="InterPro" id="IPR001466">
    <property type="entry name" value="Beta-lactam-related"/>
</dbReference>
<evidence type="ECO:0000313" key="3">
    <source>
        <dbReference type="Proteomes" id="UP000013785"/>
    </source>
</evidence>
<dbReference type="InterPro" id="IPR012338">
    <property type="entry name" value="Beta-lactam/transpept-like"/>
</dbReference>
<reference evidence="2 3" key="1">
    <citation type="submission" date="2013-02" db="EMBL/GenBank/DDBJ databases">
        <title>The Genome Sequence of Enterococcus phoeniculicola BAA-412.</title>
        <authorList>
            <consortium name="The Broad Institute Genome Sequencing Platform"/>
            <consortium name="The Broad Institute Genome Sequencing Center for Infectious Disease"/>
            <person name="Earl A.M."/>
            <person name="Gilmore M.S."/>
            <person name="Lebreton F."/>
            <person name="Walker B."/>
            <person name="Young S.K."/>
            <person name="Zeng Q."/>
            <person name="Gargeya S."/>
            <person name="Fitzgerald M."/>
            <person name="Haas B."/>
            <person name="Abouelleil A."/>
            <person name="Alvarado L."/>
            <person name="Arachchi H.M."/>
            <person name="Berlin A.M."/>
            <person name="Chapman S.B."/>
            <person name="Dewar J."/>
            <person name="Goldberg J."/>
            <person name="Griggs A."/>
            <person name="Gujja S."/>
            <person name="Hansen M."/>
            <person name="Howarth C."/>
            <person name="Imamovic A."/>
            <person name="Larimer J."/>
            <person name="McCowan C."/>
            <person name="Murphy C."/>
            <person name="Neiman D."/>
            <person name="Pearson M."/>
            <person name="Priest M."/>
            <person name="Roberts A."/>
            <person name="Saif S."/>
            <person name="Shea T."/>
            <person name="Sisk P."/>
            <person name="Sykes S."/>
            <person name="Wortman J."/>
            <person name="Nusbaum C."/>
            <person name="Birren B."/>
        </authorList>
    </citation>
    <scope>NUCLEOTIDE SEQUENCE [LARGE SCALE GENOMIC DNA]</scope>
    <source>
        <strain evidence="2 3">ATCC BAA-412</strain>
    </source>
</reference>
<dbReference type="PANTHER" id="PTHR43283">
    <property type="entry name" value="BETA-LACTAMASE-RELATED"/>
    <property type="match status" value="1"/>
</dbReference>
<dbReference type="RefSeq" id="WP_010767399.1">
    <property type="nucleotide sequence ID" value="NZ_ASWE01000004.1"/>
</dbReference>
<evidence type="ECO:0000259" key="1">
    <source>
        <dbReference type="Pfam" id="PF00144"/>
    </source>
</evidence>
<dbReference type="Proteomes" id="UP000013785">
    <property type="component" value="Unassembled WGS sequence"/>
</dbReference>
<dbReference type="STRING" id="154621.RV11_GL001773"/>
<name>R3WZL1_9ENTE</name>
<dbReference type="PANTHER" id="PTHR43283:SF7">
    <property type="entry name" value="BETA-LACTAMASE-RELATED DOMAIN-CONTAINING PROTEIN"/>
    <property type="match status" value="1"/>
</dbReference>
<protein>
    <recommendedName>
        <fullName evidence="1">Beta-lactamase-related domain-containing protein</fullName>
    </recommendedName>
</protein>
<gene>
    <name evidence="2" type="ORF">UC3_00726</name>
</gene>
<sequence length="326" mass="37085">MNTEKMDTLKETIKAKHNNITGIVVQKNGQCLHESYYNGSNAMSKTHVYSVTKSILALLVGVAANETPDFVVTPLASYFPELQTTSGETTNQITVKNLLTMTTPYKYNEDMQTYIRYFQSKNWTEFTLKQLDRKSPTGIFRYTPLIGPDLVSALLTRVTKKDVLTFAKEKLFTPLGIQVEEPLLLKSEKEQMEFNSSIELNGWVQDETGLNAGGWGLTLSPNDLLKIGQLILNEGRWNDHQIIPKKWLKEMQTVHSFWEKEQLPYGYLWWIIDAEKPIIAAMGDGGNILYIDHEQQLIVAITALFKADVYDRVAFIRDELLPALEG</sequence>
<dbReference type="Gene3D" id="3.40.710.10">
    <property type="entry name" value="DD-peptidase/beta-lactamase superfamily"/>
    <property type="match status" value="1"/>
</dbReference>
<evidence type="ECO:0000313" key="2">
    <source>
        <dbReference type="EMBL" id="EOL47195.1"/>
    </source>
</evidence>